<gene>
    <name evidence="8" type="ORF">M0R45_023074</name>
</gene>
<evidence type="ECO:0000256" key="3">
    <source>
        <dbReference type="ARBA" id="ARBA00022679"/>
    </source>
</evidence>
<evidence type="ECO:0000256" key="5">
    <source>
        <dbReference type="ARBA" id="ARBA00022989"/>
    </source>
</evidence>
<dbReference type="GO" id="GO:0016020">
    <property type="term" value="C:membrane"/>
    <property type="evidence" value="ECO:0007669"/>
    <property type="project" value="InterPro"/>
</dbReference>
<dbReference type="GO" id="GO:0030244">
    <property type="term" value="P:cellulose biosynthetic process"/>
    <property type="evidence" value="ECO:0007669"/>
    <property type="project" value="InterPro"/>
</dbReference>
<dbReference type="Proteomes" id="UP001457282">
    <property type="component" value="Unassembled WGS sequence"/>
</dbReference>
<dbReference type="EMBL" id="JBEDUW010000005">
    <property type="protein sequence ID" value="KAK9925809.1"/>
    <property type="molecule type" value="Genomic_DNA"/>
</dbReference>
<evidence type="ECO:0000256" key="4">
    <source>
        <dbReference type="ARBA" id="ARBA00022692"/>
    </source>
</evidence>
<keyword evidence="4" id="KW-0812">Transmembrane</keyword>
<dbReference type="PANTHER" id="PTHR13301">
    <property type="entry name" value="X-BOX TRANSCRIPTION FACTOR-RELATED"/>
    <property type="match status" value="1"/>
</dbReference>
<keyword evidence="3" id="KW-0808">Transferase</keyword>
<evidence type="ECO:0000256" key="6">
    <source>
        <dbReference type="ARBA" id="ARBA00023136"/>
    </source>
</evidence>
<dbReference type="Pfam" id="PF03552">
    <property type="entry name" value="Cellulose_synt"/>
    <property type="match status" value="1"/>
</dbReference>
<evidence type="ECO:0000256" key="7">
    <source>
        <dbReference type="ARBA" id="ARBA00023316"/>
    </source>
</evidence>
<keyword evidence="7" id="KW-0961">Cell wall biogenesis/degradation</keyword>
<dbReference type="GO" id="GO:0016760">
    <property type="term" value="F:cellulose synthase (UDP-forming) activity"/>
    <property type="evidence" value="ECO:0007669"/>
    <property type="project" value="InterPro"/>
</dbReference>
<organism evidence="8 9">
    <name type="scientific">Rubus argutus</name>
    <name type="common">Southern blackberry</name>
    <dbReference type="NCBI Taxonomy" id="59490"/>
    <lineage>
        <taxon>Eukaryota</taxon>
        <taxon>Viridiplantae</taxon>
        <taxon>Streptophyta</taxon>
        <taxon>Embryophyta</taxon>
        <taxon>Tracheophyta</taxon>
        <taxon>Spermatophyta</taxon>
        <taxon>Magnoliopsida</taxon>
        <taxon>eudicotyledons</taxon>
        <taxon>Gunneridae</taxon>
        <taxon>Pentapetalae</taxon>
        <taxon>rosids</taxon>
        <taxon>fabids</taxon>
        <taxon>Rosales</taxon>
        <taxon>Rosaceae</taxon>
        <taxon>Rosoideae</taxon>
        <taxon>Rosoideae incertae sedis</taxon>
        <taxon>Rubus</taxon>
    </lineage>
</organism>
<keyword evidence="9" id="KW-1185">Reference proteome</keyword>
<evidence type="ECO:0000313" key="8">
    <source>
        <dbReference type="EMBL" id="KAK9925809.1"/>
    </source>
</evidence>
<evidence type="ECO:0000313" key="9">
    <source>
        <dbReference type="Proteomes" id="UP001457282"/>
    </source>
</evidence>
<comment type="caution">
    <text evidence="8">The sequence shown here is derived from an EMBL/GenBank/DDBJ whole genome shotgun (WGS) entry which is preliminary data.</text>
</comment>
<keyword evidence="6" id="KW-0472">Membrane</keyword>
<dbReference type="GO" id="GO:0012505">
    <property type="term" value="C:endomembrane system"/>
    <property type="evidence" value="ECO:0007669"/>
    <property type="project" value="UniProtKB-SubCell"/>
</dbReference>
<dbReference type="GO" id="GO:0071555">
    <property type="term" value="P:cell wall organization"/>
    <property type="evidence" value="ECO:0007669"/>
    <property type="project" value="UniProtKB-KW"/>
</dbReference>
<evidence type="ECO:0000256" key="2">
    <source>
        <dbReference type="ARBA" id="ARBA00022676"/>
    </source>
</evidence>
<dbReference type="AlphaFoldDB" id="A0AAW1WLV6"/>
<comment type="subcellular location">
    <subcellularLocation>
        <location evidence="1">Endomembrane system</location>
    </subcellularLocation>
</comment>
<keyword evidence="5" id="KW-1133">Transmembrane helix</keyword>
<accession>A0AAW1WLV6</accession>
<sequence>MVMTIKQSGEKKSYAVVMKIYGSVADHEGHGWRSVYCIPKLPMLSKGGQLLSDRLHQVLRWALGSVEIFLSKHCPIWKQIMENIFSELYIFKWTSLLISPTTSLVITNKNTRNRLWHYGTHH</sequence>
<dbReference type="InterPro" id="IPR005150">
    <property type="entry name" value="Cellulose_synth"/>
</dbReference>
<keyword evidence="2" id="KW-0328">Glycosyltransferase</keyword>
<evidence type="ECO:0000256" key="1">
    <source>
        <dbReference type="ARBA" id="ARBA00004308"/>
    </source>
</evidence>
<reference evidence="8 9" key="1">
    <citation type="journal article" date="2023" name="G3 (Bethesda)">
        <title>A chromosome-length genome assembly and annotation of blackberry (Rubus argutus, cv. 'Hillquist').</title>
        <authorList>
            <person name="Bruna T."/>
            <person name="Aryal R."/>
            <person name="Dudchenko O."/>
            <person name="Sargent D.J."/>
            <person name="Mead D."/>
            <person name="Buti M."/>
            <person name="Cavallini A."/>
            <person name="Hytonen T."/>
            <person name="Andres J."/>
            <person name="Pham M."/>
            <person name="Weisz D."/>
            <person name="Mascagni F."/>
            <person name="Usai G."/>
            <person name="Natali L."/>
            <person name="Bassil N."/>
            <person name="Fernandez G.E."/>
            <person name="Lomsadze A."/>
            <person name="Armour M."/>
            <person name="Olukolu B."/>
            <person name="Poorten T."/>
            <person name="Britton C."/>
            <person name="Davik J."/>
            <person name="Ashrafi H."/>
            <person name="Aiden E.L."/>
            <person name="Borodovsky M."/>
            <person name="Worthington M."/>
        </authorList>
    </citation>
    <scope>NUCLEOTIDE SEQUENCE [LARGE SCALE GENOMIC DNA]</scope>
    <source>
        <strain evidence="8">PI 553951</strain>
    </source>
</reference>
<name>A0AAW1WLV6_RUBAR</name>
<proteinExistence type="predicted"/>
<protein>
    <submittedName>
        <fullName evidence="8">Uncharacterized protein</fullName>
    </submittedName>
</protein>